<evidence type="ECO:0000313" key="9">
    <source>
        <dbReference type="Proteomes" id="UP001549321"/>
    </source>
</evidence>
<comment type="caution">
    <text evidence="8">The sequence shown here is derived from an EMBL/GenBank/DDBJ whole genome shotgun (WGS) entry which is preliminary data.</text>
</comment>
<dbReference type="CDD" id="cd06171">
    <property type="entry name" value="Sigma70_r4"/>
    <property type="match status" value="1"/>
</dbReference>
<keyword evidence="2" id="KW-0805">Transcription regulation</keyword>
<dbReference type="InterPro" id="IPR013324">
    <property type="entry name" value="RNA_pol_sigma_r3/r4-like"/>
</dbReference>
<dbReference type="InterPro" id="IPR007627">
    <property type="entry name" value="RNA_pol_sigma70_r2"/>
</dbReference>
<comment type="similarity">
    <text evidence="1">Belongs to the sigma-70 factor family. ECF subfamily.</text>
</comment>
<evidence type="ECO:0000256" key="5">
    <source>
        <dbReference type="ARBA" id="ARBA00023163"/>
    </source>
</evidence>
<protein>
    <submittedName>
        <fullName evidence="8">RNA polymerase sigma factor (Sigma-70 family)</fullName>
    </submittedName>
</protein>
<sequence>MVEMRRPTESDATPSMAALLVAVGARRDVEAFEALFRHFAPRVKAYMARLAGDSHLAEELMQETMVAVWNKADRFDPAKGAASTWIFTIARNLRIDAFRRDNRPDFDPNDPAFVQDDVAPADEMFESQEVSAQLHLAMASLPEEQVALLKLAFFEDRSHSAIATSLNMPLGTVKSRLRLAFAKLRAALDRNGDAS</sequence>
<dbReference type="Proteomes" id="UP001549321">
    <property type="component" value="Unassembled WGS sequence"/>
</dbReference>
<dbReference type="NCBIfam" id="TIGR02937">
    <property type="entry name" value="sigma70-ECF"/>
    <property type="match status" value="1"/>
</dbReference>
<dbReference type="Pfam" id="PF04542">
    <property type="entry name" value="Sigma70_r2"/>
    <property type="match status" value="1"/>
</dbReference>
<reference evidence="8 9" key="1">
    <citation type="submission" date="2024-06" db="EMBL/GenBank/DDBJ databases">
        <title>Sorghum-associated microbial communities from plants grown in Nebraska, USA.</title>
        <authorList>
            <person name="Schachtman D."/>
        </authorList>
    </citation>
    <scope>NUCLEOTIDE SEQUENCE [LARGE SCALE GENOMIC DNA]</scope>
    <source>
        <strain evidence="8 9">3207</strain>
    </source>
</reference>
<gene>
    <name evidence="8" type="ORF">ABIE08_004043</name>
</gene>
<evidence type="ECO:0000313" key="8">
    <source>
        <dbReference type="EMBL" id="MET4636085.1"/>
    </source>
</evidence>
<keyword evidence="9" id="KW-1185">Reference proteome</keyword>
<evidence type="ECO:0000256" key="4">
    <source>
        <dbReference type="ARBA" id="ARBA00023125"/>
    </source>
</evidence>
<evidence type="ECO:0000256" key="2">
    <source>
        <dbReference type="ARBA" id="ARBA00023015"/>
    </source>
</evidence>
<accession>A0ABV2R617</accession>
<evidence type="ECO:0000256" key="1">
    <source>
        <dbReference type="ARBA" id="ARBA00010641"/>
    </source>
</evidence>
<dbReference type="InterPro" id="IPR039425">
    <property type="entry name" value="RNA_pol_sigma-70-like"/>
</dbReference>
<feature type="domain" description="RNA polymerase sigma-70 region 4" evidence="7">
    <location>
        <begin position="137"/>
        <end position="186"/>
    </location>
</feature>
<dbReference type="InterPro" id="IPR007630">
    <property type="entry name" value="RNA_pol_sigma70_r4"/>
</dbReference>
<dbReference type="SUPFAM" id="SSF88659">
    <property type="entry name" value="Sigma3 and sigma4 domains of RNA polymerase sigma factors"/>
    <property type="match status" value="1"/>
</dbReference>
<dbReference type="PANTHER" id="PTHR43133:SF62">
    <property type="entry name" value="RNA POLYMERASE SIGMA FACTOR SIGZ"/>
    <property type="match status" value="1"/>
</dbReference>
<dbReference type="Gene3D" id="1.10.1740.10">
    <property type="match status" value="1"/>
</dbReference>
<feature type="domain" description="RNA polymerase sigma-70 region 2" evidence="6">
    <location>
        <begin position="35"/>
        <end position="103"/>
    </location>
</feature>
<dbReference type="Pfam" id="PF04545">
    <property type="entry name" value="Sigma70_r4"/>
    <property type="match status" value="1"/>
</dbReference>
<evidence type="ECO:0000259" key="6">
    <source>
        <dbReference type="Pfam" id="PF04542"/>
    </source>
</evidence>
<keyword evidence="5" id="KW-0804">Transcription</keyword>
<dbReference type="Gene3D" id="1.10.10.10">
    <property type="entry name" value="Winged helix-like DNA-binding domain superfamily/Winged helix DNA-binding domain"/>
    <property type="match status" value="1"/>
</dbReference>
<name>A0ABV2R617_9HYPH</name>
<evidence type="ECO:0000256" key="3">
    <source>
        <dbReference type="ARBA" id="ARBA00023082"/>
    </source>
</evidence>
<proteinExistence type="inferred from homology"/>
<dbReference type="InterPro" id="IPR013325">
    <property type="entry name" value="RNA_pol_sigma_r2"/>
</dbReference>
<evidence type="ECO:0000259" key="7">
    <source>
        <dbReference type="Pfam" id="PF04545"/>
    </source>
</evidence>
<dbReference type="InterPro" id="IPR014284">
    <property type="entry name" value="RNA_pol_sigma-70_dom"/>
</dbReference>
<dbReference type="EMBL" id="JBEPSM010000004">
    <property type="protein sequence ID" value="MET4636085.1"/>
    <property type="molecule type" value="Genomic_DNA"/>
</dbReference>
<organism evidence="8 9">
    <name type="scientific">Kaistia defluvii</name>
    <dbReference type="NCBI Taxonomy" id="410841"/>
    <lineage>
        <taxon>Bacteria</taxon>
        <taxon>Pseudomonadati</taxon>
        <taxon>Pseudomonadota</taxon>
        <taxon>Alphaproteobacteria</taxon>
        <taxon>Hyphomicrobiales</taxon>
        <taxon>Kaistiaceae</taxon>
        <taxon>Kaistia</taxon>
    </lineage>
</organism>
<dbReference type="InterPro" id="IPR036388">
    <property type="entry name" value="WH-like_DNA-bd_sf"/>
</dbReference>
<keyword evidence="3" id="KW-0731">Sigma factor</keyword>
<dbReference type="SUPFAM" id="SSF88946">
    <property type="entry name" value="Sigma2 domain of RNA polymerase sigma factors"/>
    <property type="match status" value="1"/>
</dbReference>
<keyword evidence="4" id="KW-0238">DNA-binding</keyword>
<dbReference type="PANTHER" id="PTHR43133">
    <property type="entry name" value="RNA POLYMERASE ECF-TYPE SIGMA FACTO"/>
    <property type="match status" value="1"/>
</dbReference>